<reference evidence="1" key="1">
    <citation type="journal article" date="2020" name="Nature">
        <title>Giant virus diversity and host interactions through global metagenomics.</title>
        <authorList>
            <person name="Schulz F."/>
            <person name="Roux S."/>
            <person name="Paez-Espino D."/>
            <person name="Jungbluth S."/>
            <person name="Walsh D.A."/>
            <person name="Denef V.J."/>
            <person name="McMahon K.D."/>
            <person name="Konstantinidis K.T."/>
            <person name="Eloe-Fadrosh E.A."/>
            <person name="Kyrpides N.C."/>
            <person name="Woyke T."/>
        </authorList>
    </citation>
    <scope>NUCLEOTIDE SEQUENCE</scope>
    <source>
        <strain evidence="1">GVMAG-M-3300025860-20</strain>
    </source>
</reference>
<organism evidence="1">
    <name type="scientific">viral metagenome</name>
    <dbReference type="NCBI Taxonomy" id="1070528"/>
    <lineage>
        <taxon>unclassified sequences</taxon>
        <taxon>metagenomes</taxon>
        <taxon>organismal metagenomes</taxon>
    </lineage>
</organism>
<dbReference type="EMBL" id="MN740327">
    <property type="protein sequence ID" value="QHU00417.1"/>
    <property type="molecule type" value="Genomic_DNA"/>
</dbReference>
<proteinExistence type="predicted"/>
<name>A0A6C0J748_9ZZZZ</name>
<protein>
    <submittedName>
        <fullName evidence="1">Uncharacterized protein</fullName>
    </submittedName>
</protein>
<evidence type="ECO:0000313" key="1">
    <source>
        <dbReference type="EMBL" id="QHU00417.1"/>
    </source>
</evidence>
<accession>A0A6C0J748</accession>
<sequence length="156" mass="18067">MNDTIEELLNAVEYYKTKLKESTYKDLLGVLQEQHGLTMEGMESDKLSKEQQIRDDELVAQEFVNQQRGNLKDITLFNSVVQQDMKPTKIGNIIFYSVQIIEYNTNILYHRVRNDGVDTIRDPDTGVFVVIHGKQSISILEHYGYSFDIFSDMIPI</sequence>
<dbReference type="AlphaFoldDB" id="A0A6C0J748"/>